<protein>
    <submittedName>
        <fullName evidence="7">ABC transporter permease</fullName>
    </submittedName>
</protein>
<dbReference type="RefSeq" id="WP_210120653.1">
    <property type="nucleotide sequence ID" value="NZ_CP054142.1"/>
</dbReference>
<feature type="transmembrane region" description="Helical" evidence="6">
    <location>
        <begin position="295"/>
        <end position="311"/>
    </location>
</feature>
<dbReference type="GO" id="GO:0005886">
    <property type="term" value="C:plasma membrane"/>
    <property type="evidence" value="ECO:0007669"/>
    <property type="project" value="UniProtKB-SubCell"/>
</dbReference>
<feature type="transmembrane region" description="Helical" evidence="6">
    <location>
        <begin position="96"/>
        <end position="116"/>
    </location>
</feature>
<dbReference type="PANTHER" id="PTHR32196:SF72">
    <property type="entry name" value="RIBOSE IMPORT PERMEASE PROTEIN RBSC"/>
    <property type="match status" value="1"/>
</dbReference>
<comment type="subcellular location">
    <subcellularLocation>
        <location evidence="1">Cell membrane</location>
        <topology evidence="1">Multi-pass membrane protein</topology>
    </subcellularLocation>
</comment>
<evidence type="ECO:0000313" key="8">
    <source>
        <dbReference type="Proteomes" id="UP000671908"/>
    </source>
</evidence>
<dbReference type="Proteomes" id="UP000671908">
    <property type="component" value="Chromosome"/>
</dbReference>
<keyword evidence="5 6" id="KW-0472">Membrane</keyword>
<dbReference type="GO" id="GO:0022857">
    <property type="term" value="F:transmembrane transporter activity"/>
    <property type="evidence" value="ECO:0007669"/>
    <property type="project" value="InterPro"/>
</dbReference>
<name>A0A975F400_9SPIR</name>
<evidence type="ECO:0000256" key="6">
    <source>
        <dbReference type="SAM" id="Phobius"/>
    </source>
</evidence>
<dbReference type="EMBL" id="CP054142">
    <property type="protein sequence ID" value="QTQ13986.1"/>
    <property type="molecule type" value="Genomic_DNA"/>
</dbReference>
<evidence type="ECO:0000256" key="3">
    <source>
        <dbReference type="ARBA" id="ARBA00022692"/>
    </source>
</evidence>
<evidence type="ECO:0000313" key="7">
    <source>
        <dbReference type="EMBL" id="QTQ13986.1"/>
    </source>
</evidence>
<dbReference type="KEGG" id="tpav:HRQ91_05685"/>
<proteinExistence type="predicted"/>
<dbReference type="PANTHER" id="PTHR32196">
    <property type="entry name" value="ABC TRANSPORTER PERMEASE PROTEIN YPHD-RELATED-RELATED"/>
    <property type="match status" value="1"/>
</dbReference>
<dbReference type="InterPro" id="IPR001851">
    <property type="entry name" value="ABC_transp_permease"/>
</dbReference>
<gene>
    <name evidence="7" type="ORF">HRQ91_05685</name>
</gene>
<keyword evidence="4 6" id="KW-1133">Transmembrane helix</keyword>
<dbReference type="CDD" id="cd06579">
    <property type="entry name" value="TM_PBP1_transp_AraH_like"/>
    <property type="match status" value="1"/>
</dbReference>
<evidence type="ECO:0000256" key="1">
    <source>
        <dbReference type="ARBA" id="ARBA00004651"/>
    </source>
</evidence>
<evidence type="ECO:0000256" key="4">
    <source>
        <dbReference type="ARBA" id="ARBA00022989"/>
    </source>
</evidence>
<evidence type="ECO:0000256" key="5">
    <source>
        <dbReference type="ARBA" id="ARBA00023136"/>
    </source>
</evidence>
<keyword evidence="3 6" id="KW-0812">Transmembrane</keyword>
<reference evidence="7 8" key="1">
    <citation type="journal article" date="2021" name="Microbiol. Resour. Announc.">
        <title>Complete Genome Sequences of Three Human Oral Treponema parvum Isolates.</title>
        <authorList>
            <person name="Zeng H."/>
            <person name="Watt R.M."/>
        </authorList>
    </citation>
    <scope>NUCLEOTIDE SEQUENCE [LARGE SCALE GENOMIC DNA]</scope>
    <source>
        <strain evidence="7 8">ATCC 700770</strain>
    </source>
</reference>
<accession>A0A975F400</accession>
<feature type="transmembrane region" description="Helical" evidence="6">
    <location>
        <begin position="216"/>
        <end position="234"/>
    </location>
</feature>
<evidence type="ECO:0000256" key="2">
    <source>
        <dbReference type="ARBA" id="ARBA00022475"/>
    </source>
</evidence>
<feature type="transmembrane region" description="Helical" evidence="6">
    <location>
        <begin position="163"/>
        <end position="185"/>
    </location>
</feature>
<dbReference type="Pfam" id="PF02653">
    <property type="entry name" value="BPD_transp_2"/>
    <property type="match status" value="1"/>
</dbReference>
<feature type="transmembrane region" description="Helical" evidence="6">
    <location>
        <begin position="14"/>
        <end position="35"/>
    </location>
</feature>
<feature type="transmembrane region" description="Helical" evidence="6">
    <location>
        <begin position="72"/>
        <end position="89"/>
    </location>
</feature>
<dbReference type="AlphaFoldDB" id="A0A975F400"/>
<feature type="transmembrane region" description="Helical" evidence="6">
    <location>
        <begin position="47"/>
        <end position="66"/>
    </location>
</feature>
<keyword evidence="2" id="KW-1003">Cell membrane</keyword>
<sequence>MEYVEKKKVNIASISLYLGIVLVFVVFEMVCILCGKKFITINNIFNIITQSSITSIIAIGASLVIITGGIDLSVGSIVGFVGILGGLLIKNQTPLFASVLLCIIAGALLGLANGILVSYGKVPSFIVTLGTMQAVRGLALLINGGQPVSAFPPGLEKIMCTKLFSAIPIAIVYVLISYALMVFVMGSTRFGRYVYAFGGNKNAARLSGVATKRIELFVYILCGIFAAIGGVMLLSRLTYADPNAGSGYEMNAIAATVIGGISLSGGRGKLINTLIGAILLSTLTSGLQILNVATYYQSIVVGVVIVAAVFADKQKERKSE</sequence>
<keyword evidence="8" id="KW-1185">Reference proteome</keyword>
<organism evidence="7 8">
    <name type="scientific">Treponema parvum</name>
    <dbReference type="NCBI Taxonomy" id="138851"/>
    <lineage>
        <taxon>Bacteria</taxon>
        <taxon>Pseudomonadati</taxon>
        <taxon>Spirochaetota</taxon>
        <taxon>Spirochaetia</taxon>
        <taxon>Spirochaetales</taxon>
        <taxon>Treponemataceae</taxon>
        <taxon>Treponema</taxon>
    </lineage>
</organism>